<protein>
    <submittedName>
        <fullName evidence="1">Uncharacterized protein</fullName>
    </submittedName>
</protein>
<evidence type="ECO:0000313" key="2">
    <source>
        <dbReference type="Proteomes" id="UP000218287"/>
    </source>
</evidence>
<name>A0A1Z4GHB5_9CYAN</name>
<organism evidence="1 2">
    <name type="scientific">Anabaenopsis circularis NIES-21</name>
    <dbReference type="NCBI Taxonomy" id="1085406"/>
    <lineage>
        <taxon>Bacteria</taxon>
        <taxon>Bacillati</taxon>
        <taxon>Cyanobacteriota</taxon>
        <taxon>Cyanophyceae</taxon>
        <taxon>Nostocales</taxon>
        <taxon>Nodulariaceae</taxon>
        <taxon>Anabaenopsis</taxon>
    </lineage>
</organism>
<dbReference type="OrthoDB" id="570376at2"/>
<accession>A0A1Z4GHB5</accession>
<keyword evidence="2" id="KW-1185">Reference proteome</keyword>
<evidence type="ECO:0000313" key="1">
    <source>
        <dbReference type="EMBL" id="BAY16890.1"/>
    </source>
</evidence>
<dbReference type="AlphaFoldDB" id="A0A1Z4GHB5"/>
<reference evidence="1 2" key="1">
    <citation type="submission" date="2017-06" db="EMBL/GenBank/DDBJ databases">
        <title>Genome sequencing of cyanobaciteial culture collection at National Institute for Environmental Studies (NIES).</title>
        <authorList>
            <person name="Hirose Y."/>
            <person name="Shimura Y."/>
            <person name="Fujisawa T."/>
            <person name="Nakamura Y."/>
            <person name="Kawachi M."/>
        </authorList>
    </citation>
    <scope>NUCLEOTIDE SEQUENCE [LARGE SCALE GENOMIC DNA]</scope>
    <source>
        <strain evidence="1 2">NIES-21</strain>
    </source>
</reference>
<proteinExistence type="predicted"/>
<dbReference type="EMBL" id="AP018174">
    <property type="protein sequence ID" value="BAY16890.1"/>
    <property type="molecule type" value="Genomic_DNA"/>
</dbReference>
<sequence length="216" mass="23765">MADKKSIFRNVNVLREINAENTTEIVDFYQPGWLSPQDVQNNFRYSGFITSLRLTIDISSISSLVSIPVDSLATDTEIATATEETFTGNAKKCLCLYARTSNTPLIKIADIYLFNQRPYYYVDLLPYLTSNGTFDIAPDTILSYQIRDAGYGLLSGEDRVILLGTVVEEAPETNLETTTIINNGTSTTSLLDLAPITDSIAALQTDIDAIQELLGA</sequence>
<dbReference type="Proteomes" id="UP000218287">
    <property type="component" value="Chromosome"/>
</dbReference>
<gene>
    <name evidence="1" type="ORF">NIES21_27240</name>
</gene>